<comment type="caution">
    <text evidence="1">The sequence shown here is derived from an EMBL/GenBank/DDBJ whole genome shotgun (WGS) entry which is preliminary data.</text>
</comment>
<proteinExistence type="predicted"/>
<dbReference type="AlphaFoldDB" id="A0A409X7A2"/>
<protein>
    <submittedName>
        <fullName evidence="1">Uncharacterized protein</fullName>
    </submittedName>
</protein>
<sequence length="240" mass="26659">MSQDLVNMTSSYALLPGETIFTFIPTGPHVNKRRSQTVVIGSDPAHGDIMRAVVEDIKNKAILSPPVEALTIVTYTPIWKNDLAWGIGNATPQGVFVTEIRLIDLQKRWLEKSLVFFRGCSLLGSPSHSTILFPMDYLCENGSRSLTIFRAVESMVNLRTIFVLPPVDEDLFLTNHVQYIDALILIFGAVQGLREVYLPASCLGILSKEDQKDISLALTRTSEDGTSARPAIIYELQKIH</sequence>
<keyword evidence="2" id="KW-1185">Reference proteome</keyword>
<gene>
    <name evidence="1" type="ORF">CVT25_006188</name>
</gene>
<dbReference type="InParanoid" id="A0A409X7A2"/>
<name>A0A409X7A2_PSICY</name>
<accession>A0A409X7A2</accession>
<reference evidence="1 2" key="1">
    <citation type="journal article" date="2018" name="Evol. Lett.">
        <title>Horizontal gene cluster transfer increased hallucinogenic mushroom diversity.</title>
        <authorList>
            <person name="Reynolds H.T."/>
            <person name="Vijayakumar V."/>
            <person name="Gluck-Thaler E."/>
            <person name="Korotkin H.B."/>
            <person name="Matheny P.B."/>
            <person name="Slot J.C."/>
        </authorList>
    </citation>
    <scope>NUCLEOTIDE SEQUENCE [LARGE SCALE GENOMIC DNA]</scope>
    <source>
        <strain evidence="1 2">2631</strain>
    </source>
</reference>
<organism evidence="1 2">
    <name type="scientific">Psilocybe cyanescens</name>
    <dbReference type="NCBI Taxonomy" id="93625"/>
    <lineage>
        <taxon>Eukaryota</taxon>
        <taxon>Fungi</taxon>
        <taxon>Dikarya</taxon>
        <taxon>Basidiomycota</taxon>
        <taxon>Agaricomycotina</taxon>
        <taxon>Agaricomycetes</taxon>
        <taxon>Agaricomycetidae</taxon>
        <taxon>Agaricales</taxon>
        <taxon>Agaricineae</taxon>
        <taxon>Strophariaceae</taxon>
        <taxon>Psilocybe</taxon>
    </lineage>
</organism>
<dbReference type="EMBL" id="NHYD01002459">
    <property type="protein sequence ID" value="PPQ86584.1"/>
    <property type="molecule type" value="Genomic_DNA"/>
</dbReference>
<evidence type="ECO:0000313" key="2">
    <source>
        <dbReference type="Proteomes" id="UP000283269"/>
    </source>
</evidence>
<evidence type="ECO:0000313" key="1">
    <source>
        <dbReference type="EMBL" id="PPQ86584.1"/>
    </source>
</evidence>
<dbReference type="Proteomes" id="UP000283269">
    <property type="component" value="Unassembled WGS sequence"/>
</dbReference>